<proteinExistence type="predicted"/>
<organism evidence="2 3">
    <name type="scientific">Tieghemostelium lacteum</name>
    <name type="common">Slime mold</name>
    <name type="synonym">Dictyostelium lacteum</name>
    <dbReference type="NCBI Taxonomy" id="361077"/>
    <lineage>
        <taxon>Eukaryota</taxon>
        <taxon>Amoebozoa</taxon>
        <taxon>Evosea</taxon>
        <taxon>Eumycetozoa</taxon>
        <taxon>Dictyostelia</taxon>
        <taxon>Dictyosteliales</taxon>
        <taxon>Raperosteliaceae</taxon>
        <taxon>Tieghemostelium</taxon>
    </lineage>
</organism>
<feature type="region of interest" description="Disordered" evidence="1">
    <location>
        <begin position="179"/>
        <end position="222"/>
    </location>
</feature>
<accession>A0A151Z340</accession>
<gene>
    <name evidence="2" type="ORF">DLAC_11035</name>
</gene>
<feature type="compositionally biased region" description="Low complexity" evidence="1">
    <location>
        <begin position="204"/>
        <end position="222"/>
    </location>
</feature>
<evidence type="ECO:0000313" key="2">
    <source>
        <dbReference type="EMBL" id="KYQ88337.1"/>
    </source>
</evidence>
<dbReference type="Proteomes" id="UP000076078">
    <property type="component" value="Unassembled WGS sequence"/>
</dbReference>
<dbReference type="EMBL" id="LODT01000051">
    <property type="protein sequence ID" value="KYQ88337.1"/>
    <property type="molecule type" value="Genomic_DNA"/>
</dbReference>
<sequence>MGPTFDFTPQTINNNNYDSAYHLMSLKSMSSLQTPINVNVNKLNYNINTITNKNTFEGDLRNLPIPTSNSNYCQFPPVTQVGSPNYQYPTNFDSSNWYFLPIKSNLSCPPLSISNSHITTNTSPDYLNNFSNDSISPPPSPLSLQNELKRKSNLKANTTNYFNYPNPTYSYTQYQSVPTAVSTPQQQGSQQVKRLKSINNYDNPSPSFSQQPHQQQQQHQQQFHLAQVPQLADQYLFSKLNNNSLWVCPPNSSVPSSPDLPLTFITSPYNDDKLCQLSTAAVFSTKSTSPDTLKDTSFGAPLSSKLTKNITKTSDKYEQFTLPLDLLEDWMEAEGNLFKIGYVKSGGKVVGAHADRKTLTLKSNSKVNTRKKNKRILLWTQKYVCSRAGVPKSKKSDSPAAINLKKKAANKRCNCQSKIVVSVYADDLDNIVVKRLSDHSAHMTEEEMNEIKPKQHLNFQKFSERNEDQLLQSPSFLNTPRLLATPLSSPYFNLPLNSNVILQNNNNNHNTNSNPHLNNLTVF</sequence>
<dbReference type="STRING" id="361077.A0A151Z340"/>
<dbReference type="InParanoid" id="A0A151Z340"/>
<dbReference type="AlphaFoldDB" id="A0A151Z340"/>
<feature type="compositionally biased region" description="Polar residues" evidence="1">
    <location>
        <begin position="179"/>
        <end position="203"/>
    </location>
</feature>
<evidence type="ECO:0000313" key="3">
    <source>
        <dbReference type="Proteomes" id="UP000076078"/>
    </source>
</evidence>
<dbReference type="OrthoDB" id="21318at2759"/>
<keyword evidence="3" id="KW-1185">Reference proteome</keyword>
<name>A0A151Z340_TIELA</name>
<comment type="caution">
    <text evidence="2">The sequence shown here is derived from an EMBL/GenBank/DDBJ whole genome shotgun (WGS) entry which is preliminary data.</text>
</comment>
<reference evidence="2 3" key="1">
    <citation type="submission" date="2015-12" db="EMBL/GenBank/DDBJ databases">
        <title>Dictyostelia acquired genes for synthesis and detection of signals that induce cell-type specialization by lateral gene transfer from prokaryotes.</title>
        <authorList>
            <person name="Gloeckner G."/>
            <person name="Schaap P."/>
        </authorList>
    </citation>
    <scope>NUCLEOTIDE SEQUENCE [LARGE SCALE GENOMIC DNA]</scope>
    <source>
        <strain evidence="2 3">TK</strain>
    </source>
</reference>
<protein>
    <submittedName>
        <fullName evidence="2">Uncharacterized protein</fullName>
    </submittedName>
</protein>
<evidence type="ECO:0000256" key="1">
    <source>
        <dbReference type="SAM" id="MobiDB-lite"/>
    </source>
</evidence>